<dbReference type="PROSITE" id="PS01033">
    <property type="entry name" value="GLOBIN"/>
    <property type="match status" value="1"/>
</dbReference>
<dbReference type="InterPro" id="IPR050415">
    <property type="entry name" value="MRET"/>
</dbReference>
<name>A0A841BWN8_9ACTN</name>
<dbReference type="InterPro" id="IPR009050">
    <property type="entry name" value="Globin-like_sf"/>
</dbReference>
<dbReference type="PROSITE" id="PS51384">
    <property type="entry name" value="FAD_FR"/>
    <property type="match status" value="1"/>
</dbReference>
<feature type="domain" description="Globin" evidence="12">
    <location>
        <begin position="1"/>
        <end position="133"/>
    </location>
</feature>
<protein>
    <recommendedName>
        <fullName evidence="4">nitric oxide dioxygenase</fullName>
        <ecNumber evidence="4">1.14.12.17</ecNumber>
    </recommendedName>
</protein>
<dbReference type="Pfam" id="PF00175">
    <property type="entry name" value="NAD_binding_1"/>
    <property type="match status" value="1"/>
</dbReference>
<dbReference type="GO" id="GO:0020037">
    <property type="term" value="F:heme binding"/>
    <property type="evidence" value="ECO:0007669"/>
    <property type="project" value="InterPro"/>
</dbReference>
<dbReference type="Gene3D" id="3.40.50.80">
    <property type="entry name" value="Nucleotide-binding domain of ferredoxin-NADP reductase (FNR) module"/>
    <property type="match status" value="1"/>
</dbReference>
<comment type="similarity">
    <text evidence="11">Belongs to the globin family.</text>
</comment>
<dbReference type="SUPFAM" id="SSF63380">
    <property type="entry name" value="Riboflavin synthase domain-like"/>
    <property type="match status" value="1"/>
</dbReference>
<comment type="catalytic activity">
    <reaction evidence="9">
        <text>2 nitric oxide + NADH + 2 O2 = 2 nitrate + NAD(+) + H(+)</text>
        <dbReference type="Rhea" id="RHEA:19469"/>
        <dbReference type="ChEBI" id="CHEBI:15378"/>
        <dbReference type="ChEBI" id="CHEBI:15379"/>
        <dbReference type="ChEBI" id="CHEBI:16480"/>
        <dbReference type="ChEBI" id="CHEBI:17632"/>
        <dbReference type="ChEBI" id="CHEBI:57540"/>
        <dbReference type="ChEBI" id="CHEBI:57945"/>
        <dbReference type="EC" id="1.14.12.17"/>
    </reaction>
</comment>
<organism evidence="14 15">
    <name type="scientific">Allocatelliglobosispora scoriae</name>
    <dbReference type="NCBI Taxonomy" id="643052"/>
    <lineage>
        <taxon>Bacteria</taxon>
        <taxon>Bacillati</taxon>
        <taxon>Actinomycetota</taxon>
        <taxon>Actinomycetes</taxon>
        <taxon>Micromonosporales</taxon>
        <taxon>Micromonosporaceae</taxon>
        <taxon>Allocatelliglobosispora</taxon>
    </lineage>
</organism>
<dbReference type="GO" id="GO:0005344">
    <property type="term" value="F:oxygen carrier activity"/>
    <property type="evidence" value="ECO:0007669"/>
    <property type="project" value="UniProtKB-KW"/>
</dbReference>
<dbReference type="InterPro" id="IPR012292">
    <property type="entry name" value="Globin/Proto"/>
</dbReference>
<dbReference type="Pfam" id="PF00970">
    <property type="entry name" value="FAD_binding_6"/>
    <property type="match status" value="1"/>
</dbReference>
<comment type="cofactor">
    <cofactor evidence="2">
        <name>FAD</name>
        <dbReference type="ChEBI" id="CHEBI:57692"/>
    </cofactor>
</comment>
<dbReference type="AlphaFoldDB" id="A0A841BWN8"/>
<evidence type="ECO:0000256" key="2">
    <source>
        <dbReference type="ARBA" id="ARBA00001974"/>
    </source>
</evidence>
<dbReference type="EC" id="1.14.12.17" evidence="4"/>
<evidence type="ECO:0000256" key="11">
    <source>
        <dbReference type="RuleBase" id="RU000356"/>
    </source>
</evidence>
<evidence type="ECO:0000256" key="10">
    <source>
        <dbReference type="ARBA" id="ARBA00049433"/>
    </source>
</evidence>
<dbReference type="Proteomes" id="UP000587527">
    <property type="component" value="Unassembled WGS sequence"/>
</dbReference>
<keyword evidence="11" id="KW-0813">Transport</keyword>
<dbReference type="Gene3D" id="1.10.490.10">
    <property type="entry name" value="Globins"/>
    <property type="match status" value="1"/>
</dbReference>
<dbReference type="InterPro" id="IPR001433">
    <property type="entry name" value="OxRdtase_FAD/NAD-bd"/>
</dbReference>
<dbReference type="SUPFAM" id="SSF46458">
    <property type="entry name" value="Globin-like"/>
    <property type="match status" value="1"/>
</dbReference>
<evidence type="ECO:0000256" key="5">
    <source>
        <dbReference type="ARBA" id="ARBA00022714"/>
    </source>
</evidence>
<evidence type="ECO:0000313" key="14">
    <source>
        <dbReference type="EMBL" id="MBB5871150.1"/>
    </source>
</evidence>
<dbReference type="CDD" id="cd06187">
    <property type="entry name" value="O2ase_reductase_like"/>
    <property type="match status" value="1"/>
</dbReference>
<dbReference type="PRINTS" id="PR00410">
    <property type="entry name" value="PHEHYDRXLASE"/>
</dbReference>
<keyword evidence="7" id="KW-0411">Iron-sulfur</keyword>
<proteinExistence type="inferred from homology"/>
<dbReference type="InterPro" id="IPR000971">
    <property type="entry name" value="Globin"/>
</dbReference>
<feature type="domain" description="FAD-binding FR-type" evidence="13">
    <location>
        <begin position="138"/>
        <end position="239"/>
    </location>
</feature>
<comment type="catalytic activity">
    <reaction evidence="10">
        <text>2 nitric oxide + NADPH + 2 O2 = 2 nitrate + NADP(+) + H(+)</text>
        <dbReference type="Rhea" id="RHEA:19465"/>
        <dbReference type="ChEBI" id="CHEBI:15378"/>
        <dbReference type="ChEBI" id="CHEBI:15379"/>
        <dbReference type="ChEBI" id="CHEBI:16480"/>
        <dbReference type="ChEBI" id="CHEBI:17632"/>
        <dbReference type="ChEBI" id="CHEBI:57783"/>
        <dbReference type="ChEBI" id="CHEBI:58349"/>
        <dbReference type="EC" id="1.14.12.17"/>
    </reaction>
</comment>
<accession>A0A841BWN8</accession>
<dbReference type="GO" id="GO:0051537">
    <property type="term" value="F:2 iron, 2 sulfur cluster binding"/>
    <property type="evidence" value="ECO:0007669"/>
    <property type="project" value="UniProtKB-KW"/>
</dbReference>
<dbReference type="InterPro" id="IPR017938">
    <property type="entry name" value="Riboflavin_synthase-like_b-brl"/>
</dbReference>
<evidence type="ECO:0000256" key="8">
    <source>
        <dbReference type="ARBA" id="ARBA00023027"/>
    </source>
</evidence>
<comment type="similarity">
    <text evidence="3">In the C-terminal section; belongs to the flavoprotein pyridine nucleotide cytochrome reductase family.</text>
</comment>
<keyword evidence="6" id="KW-0521">NADP</keyword>
<gene>
    <name evidence="14" type="ORF">F4553_004529</name>
</gene>
<dbReference type="EMBL" id="JACHMN010000002">
    <property type="protein sequence ID" value="MBB5871150.1"/>
    <property type="molecule type" value="Genomic_DNA"/>
</dbReference>
<dbReference type="Pfam" id="PF00042">
    <property type="entry name" value="Globin"/>
    <property type="match status" value="1"/>
</dbReference>
<dbReference type="PRINTS" id="PR00371">
    <property type="entry name" value="FPNCR"/>
</dbReference>
<comment type="caution">
    <text evidence="14">The sequence shown here is derived from an EMBL/GenBank/DDBJ whole genome shotgun (WGS) entry which is preliminary data.</text>
</comment>
<dbReference type="SUPFAM" id="SSF52343">
    <property type="entry name" value="Ferredoxin reductase-like, C-terminal NADP-linked domain"/>
    <property type="match status" value="1"/>
</dbReference>
<keyword evidence="11" id="KW-0479">Metal-binding</keyword>
<evidence type="ECO:0000259" key="12">
    <source>
        <dbReference type="PROSITE" id="PS01033"/>
    </source>
</evidence>
<dbReference type="InterPro" id="IPR039261">
    <property type="entry name" value="FNR_nucleotide-bd"/>
</dbReference>
<keyword evidence="11" id="KW-0408">Iron</keyword>
<dbReference type="InterPro" id="IPR017927">
    <property type="entry name" value="FAD-bd_FR_type"/>
</dbReference>
<evidence type="ECO:0000313" key="15">
    <source>
        <dbReference type="Proteomes" id="UP000587527"/>
    </source>
</evidence>
<comment type="cofactor">
    <cofactor evidence="1">
        <name>heme b</name>
        <dbReference type="ChEBI" id="CHEBI:60344"/>
    </cofactor>
</comment>
<dbReference type="CDD" id="cd19753">
    <property type="entry name" value="Mb-like_oxidoreductase"/>
    <property type="match status" value="1"/>
</dbReference>
<evidence type="ECO:0000256" key="1">
    <source>
        <dbReference type="ARBA" id="ARBA00001970"/>
    </source>
</evidence>
<evidence type="ECO:0000256" key="9">
    <source>
        <dbReference type="ARBA" id="ARBA00048649"/>
    </source>
</evidence>
<evidence type="ECO:0000259" key="13">
    <source>
        <dbReference type="PROSITE" id="PS51384"/>
    </source>
</evidence>
<dbReference type="GO" id="GO:0019825">
    <property type="term" value="F:oxygen binding"/>
    <property type="evidence" value="ECO:0007669"/>
    <property type="project" value="InterPro"/>
</dbReference>
<keyword evidence="8" id="KW-0520">NAD</keyword>
<evidence type="ECO:0000256" key="4">
    <source>
        <dbReference type="ARBA" id="ARBA00012229"/>
    </source>
</evidence>
<dbReference type="GO" id="GO:0008941">
    <property type="term" value="F:nitric oxide dioxygenase NAD(P)H activity"/>
    <property type="evidence" value="ECO:0007669"/>
    <property type="project" value="UniProtKB-EC"/>
</dbReference>
<keyword evidence="11" id="KW-0561">Oxygen transport</keyword>
<evidence type="ECO:0000256" key="6">
    <source>
        <dbReference type="ARBA" id="ARBA00022857"/>
    </source>
</evidence>
<keyword evidence="5" id="KW-0001">2Fe-2S</keyword>
<dbReference type="InterPro" id="IPR001709">
    <property type="entry name" value="Flavoprot_Pyr_Nucl_cyt_Rdtase"/>
</dbReference>
<dbReference type="Gene3D" id="2.40.30.10">
    <property type="entry name" value="Translation factors"/>
    <property type="match status" value="1"/>
</dbReference>
<evidence type="ECO:0000256" key="7">
    <source>
        <dbReference type="ARBA" id="ARBA00023014"/>
    </source>
</evidence>
<dbReference type="InterPro" id="IPR008333">
    <property type="entry name" value="Cbr1-like_FAD-bd_dom"/>
</dbReference>
<keyword evidence="11" id="KW-0349">Heme</keyword>
<reference evidence="14 15" key="1">
    <citation type="submission" date="2020-08" db="EMBL/GenBank/DDBJ databases">
        <title>Sequencing the genomes of 1000 actinobacteria strains.</title>
        <authorList>
            <person name="Klenk H.-P."/>
        </authorList>
    </citation>
    <scope>NUCLEOTIDE SEQUENCE [LARGE SCALE GENOMIC DNA]</scope>
    <source>
        <strain evidence="14 15">DSM 45362</strain>
    </source>
</reference>
<keyword evidence="15" id="KW-1185">Reference proteome</keyword>
<dbReference type="PANTHER" id="PTHR47354:SF5">
    <property type="entry name" value="PROTEIN RFBI"/>
    <property type="match status" value="1"/>
</dbReference>
<dbReference type="RefSeq" id="WP_184839015.1">
    <property type="nucleotide sequence ID" value="NZ_JACHMN010000002.1"/>
</dbReference>
<evidence type="ECO:0000256" key="3">
    <source>
        <dbReference type="ARBA" id="ARBA00006401"/>
    </source>
</evidence>
<dbReference type="PANTHER" id="PTHR47354">
    <property type="entry name" value="NADH OXIDOREDUCTASE HCR"/>
    <property type="match status" value="1"/>
</dbReference>
<sequence length="370" mass="42197">MSDLQRLLKESWTLVEEQQDKLSGYFYARIFLNHPHLRELFPVTMDVQRARLLGAIVTAVQTVDDPDRFDEYLRALGRDHRKFHVTPDQYEVIGSALIESLRAFARDEWTPEYDQAWRDAYDVIARKMLAGAEADPNPPWWHAEVVRHERRSRDIGVITVRPLGSLEFRPGQYLSVECPQYHPRVWRTYSIANAPREDGSFDLHVRALGAGWVSGALVRRSKVGDLLRVAAPMGSMTLNRRSAHDIVMVAGGTGLAPIKSLIEELATFNRTRWVHVFIGARDRDDLYDLPALQRMAAAYPWLQLVPVCSADPGWGGEEGLISEAVTRFGPWQEHDFYVSGSPPMVRSTLRSLTELQVSSMRIRYDAFSEH</sequence>